<dbReference type="OrthoDB" id="1142538at2"/>
<accession>A0A1M5FAG0</accession>
<keyword evidence="5 6" id="KW-0472">Membrane</keyword>
<evidence type="ECO:0000313" key="8">
    <source>
        <dbReference type="Proteomes" id="UP000184036"/>
    </source>
</evidence>
<keyword evidence="2" id="KW-1003">Cell membrane</keyword>
<dbReference type="Proteomes" id="UP000184036">
    <property type="component" value="Unassembled WGS sequence"/>
</dbReference>
<dbReference type="AlphaFoldDB" id="A0A1M5FAG0"/>
<evidence type="ECO:0000256" key="2">
    <source>
        <dbReference type="ARBA" id="ARBA00022475"/>
    </source>
</evidence>
<dbReference type="PANTHER" id="PTHR42723">
    <property type="entry name" value="CHLOROPHYLL SYNTHASE"/>
    <property type="match status" value="1"/>
</dbReference>
<dbReference type="InterPro" id="IPR044878">
    <property type="entry name" value="UbiA_sf"/>
</dbReference>
<feature type="transmembrane region" description="Helical" evidence="6">
    <location>
        <begin position="147"/>
        <end position="167"/>
    </location>
</feature>
<comment type="subcellular location">
    <subcellularLocation>
        <location evidence="1">Membrane</location>
        <topology evidence="1">Multi-pass membrane protein</topology>
    </subcellularLocation>
</comment>
<keyword evidence="4 6" id="KW-1133">Transmembrane helix</keyword>
<dbReference type="InterPro" id="IPR050475">
    <property type="entry name" value="Prenyltransferase_related"/>
</dbReference>
<gene>
    <name evidence="7" type="ORF">SAMN05444396_102225</name>
</gene>
<dbReference type="PANTHER" id="PTHR42723:SF1">
    <property type="entry name" value="CHLOROPHYLL SYNTHASE, CHLOROPLASTIC"/>
    <property type="match status" value="1"/>
</dbReference>
<evidence type="ECO:0000313" key="7">
    <source>
        <dbReference type="EMBL" id="SHF88102.1"/>
    </source>
</evidence>
<feature type="transmembrane region" description="Helical" evidence="6">
    <location>
        <begin position="225"/>
        <end position="244"/>
    </location>
</feature>
<feature type="transmembrane region" description="Helical" evidence="6">
    <location>
        <begin position="288"/>
        <end position="308"/>
    </location>
</feature>
<feature type="transmembrane region" description="Helical" evidence="6">
    <location>
        <begin position="102"/>
        <end position="135"/>
    </location>
</feature>
<feature type="transmembrane region" description="Helical" evidence="6">
    <location>
        <begin position="52"/>
        <end position="75"/>
    </location>
</feature>
<evidence type="ECO:0000256" key="4">
    <source>
        <dbReference type="ARBA" id="ARBA00022989"/>
    </source>
</evidence>
<feature type="transmembrane region" description="Helical" evidence="6">
    <location>
        <begin position="256"/>
        <end position="273"/>
    </location>
</feature>
<protein>
    <submittedName>
        <fullName evidence="7">4-hydroxybenzoate polyprenyltransferase</fullName>
    </submittedName>
</protein>
<reference evidence="8" key="1">
    <citation type="submission" date="2016-11" db="EMBL/GenBank/DDBJ databases">
        <authorList>
            <person name="Varghese N."/>
            <person name="Submissions S."/>
        </authorList>
    </citation>
    <scope>NUCLEOTIDE SEQUENCE [LARGE SCALE GENOMIC DNA]</scope>
    <source>
        <strain evidence="8">DSM 19741</strain>
    </source>
</reference>
<evidence type="ECO:0000256" key="6">
    <source>
        <dbReference type="SAM" id="Phobius"/>
    </source>
</evidence>
<evidence type="ECO:0000256" key="5">
    <source>
        <dbReference type="ARBA" id="ARBA00023136"/>
    </source>
</evidence>
<dbReference type="Pfam" id="PF01040">
    <property type="entry name" value="UbiA"/>
    <property type="match status" value="1"/>
</dbReference>
<dbReference type="GO" id="GO:0016020">
    <property type="term" value="C:membrane"/>
    <property type="evidence" value="ECO:0007669"/>
    <property type="project" value="UniProtKB-SubCell"/>
</dbReference>
<dbReference type="Gene3D" id="1.10.357.140">
    <property type="entry name" value="UbiA prenyltransferase"/>
    <property type="match status" value="1"/>
</dbReference>
<dbReference type="STRING" id="271157.SAMN05444396_102225"/>
<keyword evidence="8" id="KW-1185">Reference proteome</keyword>
<proteinExistence type="predicted"/>
<feature type="transmembrane region" description="Helical" evidence="6">
    <location>
        <begin position="21"/>
        <end position="40"/>
    </location>
</feature>
<keyword evidence="3 6" id="KW-0812">Transmembrane</keyword>
<dbReference type="CDD" id="cd13961">
    <property type="entry name" value="PT_UbiA_DGGGPS"/>
    <property type="match status" value="1"/>
</dbReference>
<name>A0A1M5FAG0_9FLAO</name>
<dbReference type="GO" id="GO:0016765">
    <property type="term" value="F:transferase activity, transferring alkyl or aryl (other than methyl) groups"/>
    <property type="evidence" value="ECO:0007669"/>
    <property type="project" value="InterPro"/>
</dbReference>
<evidence type="ECO:0000256" key="1">
    <source>
        <dbReference type="ARBA" id="ARBA00004141"/>
    </source>
</evidence>
<organism evidence="7 8">
    <name type="scientific">Flavobacterium segetis</name>
    <dbReference type="NCBI Taxonomy" id="271157"/>
    <lineage>
        <taxon>Bacteria</taxon>
        <taxon>Pseudomonadati</taxon>
        <taxon>Bacteroidota</taxon>
        <taxon>Flavobacteriia</taxon>
        <taxon>Flavobacteriales</taxon>
        <taxon>Flavobacteriaceae</taxon>
        <taxon>Flavobacterium</taxon>
    </lineage>
</organism>
<dbReference type="InterPro" id="IPR000537">
    <property type="entry name" value="UbiA_prenyltransferase"/>
</dbReference>
<dbReference type="EMBL" id="FQWE01000002">
    <property type="protein sequence ID" value="SHF88102.1"/>
    <property type="molecule type" value="Genomic_DNA"/>
</dbReference>
<evidence type="ECO:0000256" key="3">
    <source>
        <dbReference type="ARBA" id="ARBA00022692"/>
    </source>
</evidence>
<sequence>MNRKQKLLLMKIASLFSVVRGYNIPIIILALYLSSIFILAPEKRALEVLLDFNLFIIVFASSLTIASGYIINNFYDSQKDLINRPQKSMLDRLVSQKTKLNVYFTLNFIVSLMALFVSWRVFIFFSAYIFFIWFYSHKIKKYPVIGNLTAAVLAVLPFFAVLLYFYTRIPFEDIDNYKTQLAVIFAHAAFLFLLLLVREMIKDLENLTGDLVNDYNTIPIVYGEIVSKQIITILTILTVFPVYVLIEISDVGLMNIYFYSCLIILIFFLLYLWKSTSKKQFLLLHNVLKFLIVSGVFCIVLINPAVLWHGKRMLLMI</sequence>
<feature type="transmembrane region" description="Helical" evidence="6">
    <location>
        <begin position="179"/>
        <end position="197"/>
    </location>
</feature>
<keyword evidence="7" id="KW-0808">Transferase</keyword>
<dbReference type="RefSeq" id="WP_072988287.1">
    <property type="nucleotide sequence ID" value="NZ_FQWE01000002.1"/>
</dbReference>